<dbReference type="AlphaFoldDB" id="A0AAV0V4T1"/>
<comment type="caution">
    <text evidence="2">The sequence shown here is derived from an EMBL/GenBank/DDBJ whole genome shotgun (WGS) entry which is preliminary data.</text>
</comment>
<sequence length="185" mass="21196">MVILLRLDETEHDSTGAVPTSLNADTIERLKDYLEEQQRFQTLAQLILSRYTATFAPQTNIPPLSPFLYINRVNLAFRMQQVPRLLKSKEDELFPVPDNLLVHYFPASTASLVNDLHAKLHELIIPGNREICVLTRHAGWVFAKKSETSHRELYVFIDTKVGSSLYDLSDSLQMLLHDQFGNVLF</sequence>
<dbReference type="Pfam" id="PF19033">
    <property type="entry name" value="Intu_longin_3"/>
    <property type="match status" value="1"/>
</dbReference>
<organism evidence="2 3">
    <name type="scientific">Peronospora destructor</name>
    <dbReference type="NCBI Taxonomy" id="86335"/>
    <lineage>
        <taxon>Eukaryota</taxon>
        <taxon>Sar</taxon>
        <taxon>Stramenopiles</taxon>
        <taxon>Oomycota</taxon>
        <taxon>Peronosporomycetes</taxon>
        <taxon>Peronosporales</taxon>
        <taxon>Peronosporaceae</taxon>
        <taxon>Peronospora</taxon>
    </lineage>
</organism>
<dbReference type="Proteomes" id="UP001162029">
    <property type="component" value="Unassembled WGS sequence"/>
</dbReference>
<name>A0AAV0V4T1_9STRA</name>
<keyword evidence="3" id="KW-1185">Reference proteome</keyword>
<gene>
    <name evidence="2" type="ORF">PDE001_LOCUS9356</name>
</gene>
<reference evidence="2" key="1">
    <citation type="submission" date="2022-12" db="EMBL/GenBank/DDBJ databases">
        <authorList>
            <person name="Webb A."/>
        </authorList>
    </citation>
    <scope>NUCLEOTIDE SEQUENCE</scope>
    <source>
        <strain evidence="2">Pd1</strain>
    </source>
</reference>
<dbReference type="EMBL" id="CANTFM010002050">
    <property type="protein sequence ID" value="CAI5744194.1"/>
    <property type="molecule type" value="Genomic_DNA"/>
</dbReference>
<dbReference type="GO" id="GO:0016192">
    <property type="term" value="P:vesicle-mediated transport"/>
    <property type="evidence" value="ECO:0007669"/>
    <property type="project" value="InterPro"/>
</dbReference>
<evidence type="ECO:0000259" key="1">
    <source>
        <dbReference type="Pfam" id="PF19033"/>
    </source>
</evidence>
<feature type="domain" description="CCZ1/INTU/HPS4 third Longin" evidence="1">
    <location>
        <begin position="66"/>
        <end position="169"/>
    </location>
</feature>
<dbReference type="InterPro" id="IPR043989">
    <property type="entry name" value="CCZ1/INTU/HSP4_longin_3"/>
</dbReference>
<proteinExistence type="predicted"/>
<evidence type="ECO:0000313" key="3">
    <source>
        <dbReference type="Proteomes" id="UP001162029"/>
    </source>
</evidence>
<protein>
    <recommendedName>
        <fullName evidence="1">CCZ1/INTU/HPS4 third Longin domain-containing protein</fullName>
    </recommendedName>
</protein>
<evidence type="ECO:0000313" key="2">
    <source>
        <dbReference type="EMBL" id="CAI5744194.1"/>
    </source>
</evidence>
<accession>A0AAV0V4T1</accession>